<dbReference type="EMBL" id="MU393448">
    <property type="protein sequence ID" value="KAI4867308.1"/>
    <property type="molecule type" value="Genomic_DNA"/>
</dbReference>
<evidence type="ECO:0000313" key="2">
    <source>
        <dbReference type="Proteomes" id="UP001497700"/>
    </source>
</evidence>
<gene>
    <name evidence="1" type="ORF">F4820DRAFT_413792</name>
</gene>
<name>A0ACB9Z6S2_9PEZI</name>
<comment type="caution">
    <text evidence="1">The sequence shown here is derived from an EMBL/GenBank/DDBJ whole genome shotgun (WGS) entry which is preliminary data.</text>
</comment>
<evidence type="ECO:0000313" key="1">
    <source>
        <dbReference type="EMBL" id="KAI4867308.1"/>
    </source>
</evidence>
<keyword evidence="2" id="KW-1185">Reference proteome</keyword>
<accession>A0ACB9Z6S2</accession>
<organism evidence="1 2">
    <name type="scientific">Hypoxylon rubiginosum</name>
    <dbReference type="NCBI Taxonomy" id="110542"/>
    <lineage>
        <taxon>Eukaryota</taxon>
        <taxon>Fungi</taxon>
        <taxon>Dikarya</taxon>
        <taxon>Ascomycota</taxon>
        <taxon>Pezizomycotina</taxon>
        <taxon>Sordariomycetes</taxon>
        <taxon>Xylariomycetidae</taxon>
        <taxon>Xylariales</taxon>
        <taxon>Hypoxylaceae</taxon>
        <taxon>Hypoxylon</taxon>
    </lineage>
</organism>
<sequence length="451" mass="51713">MDTPKIPGPRDEGERQVLEKLMAIRDQLQLRKLDRTTYVRTQDVMVLYNQTIEQVRILSEIRNGKPVEENQVDRIVDSVFQLLSLFFMTIGRNNEAPAAYALTSTIKRLLDHLTESNLFSAQDLESMSDTLEHLSEIVHNSASTKPAPFLEALIAQRIDRCRASLSNLQRKIEDIAEPLRPTADKLISILRQMAVINTKSKFSPAEIHKRESELREIGESRKDGQFVDENGNVLKGSENISGLLERCLDYTKIILEKNGQFPDKWRSIYDVLVGIRNELDRLSLTQAWSLRETDLYDYQRQLDRIDESRVNGNWLDEQGRPAELYVQRTLLYLIRRSYGYIYHLMISSEPVSEALLPIYNQLQTLKRCLVEVKNSGGVTSVRELYPYSMKLHSIDNMRVDGKFMVGEDIPEGQGSVAELLAECFDLNYELRVDAEAADTPEVQTPELQSEA</sequence>
<proteinExistence type="predicted"/>
<protein>
    <submittedName>
        <fullName evidence="1">Uncharacterized protein</fullName>
    </submittedName>
</protein>
<dbReference type="Proteomes" id="UP001497700">
    <property type="component" value="Unassembled WGS sequence"/>
</dbReference>
<reference evidence="1 2" key="1">
    <citation type="journal article" date="2022" name="New Phytol.">
        <title>Ecological generalism drives hyperdiversity of secondary metabolite gene clusters in xylarialean endophytes.</title>
        <authorList>
            <person name="Franco M.E.E."/>
            <person name="Wisecaver J.H."/>
            <person name="Arnold A.E."/>
            <person name="Ju Y.M."/>
            <person name="Slot J.C."/>
            <person name="Ahrendt S."/>
            <person name="Moore L.P."/>
            <person name="Eastman K.E."/>
            <person name="Scott K."/>
            <person name="Konkel Z."/>
            <person name="Mondo S.J."/>
            <person name="Kuo A."/>
            <person name="Hayes R.D."/>
            <person name="Haridas S."/>
            <person name="Andreopoulos B."/>
            <person name="Riley R."/>
            <person name="LaButti K."/>
            <person name="Pangilinan J."/>
            <person name="Lipzen A."/>
            <person name="Amirebrahimi M."/>
            <person name="Yan J."/>
            <person name="Adam C."/>
            <person name="Keymanesh K."/>
            <person name="Ng V."/>
            <person name="Louie K."/>
            <person name="Northen T."/>
            <person name="Drula E."/>
            <person name="Henrissat B."/>
            <person name="Hsieh H.M."/>
            <person name="Youens-Clark K."/>
            <person name="Lutzoni F."/>
            <person name="Miadlikowska J."/>
            <person name="Eastwood D.C."/>
            <person name="Hamelin R.C."/>
            <person name="Grigoriev I.V."/>
            <person name="U'Ren J.M."/>
        </authorList>
    </citation>
    <scope>NUCLEOTIDE SEQUENCE [LARGE SCALE GENOMIC DNA]</scope>
    <source>
        <strain evidence="1 2">CBS 119005</strain>
    </source>
</reference>